<comment type="pathway">
    <text evidence="1 9">Cofactor biosynthesis; ubiquinone biosynthesis.</text>
</comment>
<keyword evidence="8 9" id="KW-0472">Membrane</keyword>
<keyword evidence="5 9" id="KW-0560">Oxidoreductase</keyword>
<dbReference type="AlphaFoldDB" id="A0A3N4UST6"/>
<dbReference type="GO" id="GO:0046872">
    <property type="term" value="F:metal ion binding"/>
    <property type="evidence" value="ECO:0007669"/>
    <property type="project" value="UniProtKB-KW"/>
</dbReference>
<comment type="cofactor">
    <cofactor evidence="9">
        <name>Fe cation</name>
        <dbReference type="ChEBI" id="CHEBI:24875"/>
    </cofactor>
    <text evidence="9">Binds 2 iron ions per subunit.</text>
</comment>
<keyword evidence="7 9" id="KW-0503">Monooxygenase</keyword>
<feature type="compositionally biased region" description="Low complexity" evidence="10">
    <location>
        <begin position="45"/>
        <end position="57"/>
    </location>
</feature>
<comment type="subcellular location">
    <subcellularLocation>
        <location evidence="9">Cell membrane</location>
        <topology evidence="9">Peripheral membrane protein</topology>
    </subcellularLocation>
</comment>
<evidence type="ECO:0000313" key="12">
    <source>
        <dbReference type="Proteomes" id="UP000272193"/>
    </source>
</evidence>
<comment type="function">
    <text evidence="9">Catalyzes the hydroxylation of 2-nonaprenyl-3-methyl-6-methoxy-1,4-benzoquinol during ubiquinone biosynthesis.</text>
</comment>
<comment type="caution">
    <text evidence="11">The sequence shown here is derived from an EMBL/GenBank/DDBJ whole genome shotgun (WGS) entry which is preliminary data.</text>
</comment>
<feature type="compositionally biased region" description="Low complexity" evidence="10">
    <location>
        <begin position="27"/>
        <end position="37"/>
    </location>
</feature>
<evidence type="ECO:0000256" key="3">
    <source>
        <dbReference type="ARBA" id="ARBA00022688"/>
    </source>
</evidence>
<dbReference type="GO" id="GO:0006744">
    <property type="term" value="P:ubiquinone biosynthetic process"/>
    <property type="evidence" value="ECO:0007669"/>
    <property type="project" value="UniProtKB-UniRule"/>
</dbReference>
<evidence type="ECO:0000256" key="9">
    <source>
        <dbReference type="HAMAP-Rule" id="MF_01658"/>
    </source>
</evidence>
<feature type="binding site" evidence="9">
    <location>
        <position position="110"/>
    </location>
    <ligand>
        <name>Fe cation</name>
        <dbReference type="ChEBI" id="CHEBI:24875"/>
        <label>1</label>
    </ligand>
</feature>
<dbReference type="UniPathway" id="UPA00232"/>
<dbReference type="GO" id="GO:0008682">
    <property type="term" value="F:3-demethoxyubiquinol 3-hydroxylase activity"/>
    <property type="evidence" value="ECO:0007669"/>
    <property type="project" value="UniProtKB-EC"/>
</dbReference>
<protein>
    <recommendedName>
        <fullName evidence="9">3-demethoxyubiquinol 3-hydroxylase</fullName>
        <shortName evidence="9">DMQ hydroxylase</shortName>
        <ecNumber evidence="9">1.14.99.60</ecNumber>
    </recommendedName>
    <alternativeName>
        <fullName evidence="9">2-nonaprenyl-3-methyl-6-methoxy-1,4-benzoquinol hydroxylase</fullName>
    </alternativeName>
</protein>
<feature type="binding site" evidence="9">
    <location>
        <position position="107"/>
    </location>
    <ligand>
        <name>Fe cation</name>
        <dbReference type="ChEBI" id="CHEBI:24875"/>
        <label>2</label>
    </ligand>
</feature>
<dbReference type="GO" id="GO:0005886">
    <property type="term" value="C:plasma membrane"/>
    <property type="evidence" value="ECO:0007669"/>
    <property type="project" value="UniProtKB-SubCell"/>
</dbReference>
<dbReference type="Gene3D" id="1.20.1260.10">
    <property type="match status" value="1"/>
</dbReference>
<feature type="binding site" evidence="9">
    <location>
        <position position="77"/>
    </location>
    <ligand>
        <name>Fe cation</name>
        <dbReference type="ChEBI" id="CHEBI:24875"/>
        <label>1</label>
    </ligand>
</feature>
<feature type="binding site" evidence="9">
    <location>
        <position position="192"/>
    </location>
    <ligand>
        <name>Fe cation</name>
        <dbReference type="ChEBI" id="CHEBI:24875"/>
        <label>2</label>
    </ligand>
</feature>
<organism evidence="11 12">
    <name type="scientific">Tibeticola sediminis</name>
    <dbReference type="NCBI Taxonomy" id="1917811"/>
    <lineage>
        <taxon>Bacteria</taxon>
        <taxon>Pseudomonadati</taxon>
        <taxon>Pseudomonadota</taxon>
        <taxon>Betaproteobacteria</taxon>
        <taxon>Burkholderiales</taxon>
        <taxon>Comamonadaceae</taxon>
        <taxon>Tibeticola</taxon>
    </lineage>
</organism>
<feature type="region of interest" description="Disordered" evidence="10">
    <location>
        <begin position="27"/>
        <end position="57"/>
    </location>
</feature>
<reference evidence="11 12" key="1">
    <citation type="submission" date="2018-11" db="EMBL/GenBank/DDBJ databases">
        <title>Genomic Encyclopedia of Type Strains, Phase IV (KMG-IV): sequencing the most valuable type-strain genomes for metagenomic binning, comparative biology and taxonomic classification.</title>
        <authorList>
            <person name="Goeker M."/>
        </authorList>
    </citation>
    <scope>NUCLEOTIDE SEQUENCE [LARGE SCALE GENOMIC DNA]</scope>
    <source>
        <strain evidence="11 12">DSM 101684</strain>
    </source>
</reference>
<evidence type="ECO:0000256" key="5">
    <source>
        <dbReference type="ARBA" id="ARBA00023002"/>
    </source>
</evidence>
<dbReference type="PANTHER" id="PTHR11237:SF4">
    <property type="entry name" value="5-DEMETHOXYUBIQUINONE HYDROXYLASE, MITOCHONDRIAL"/>
    <property type="match status" value="1"/>
</dbReference>
<evidence type="ECO:0000256" key="6">
    <source>
        <dbReference type="ARBA" id="ARBA00023004"/>
    </source>
</evidence>
<dbReference type="Pfam" id="PF03232">
    <property type="entry name" value="COQ7"/>
    <property type="match status" value="1"/>
</dbReference>
<sequence>MNLAPPRPLEPRPLDAWITALDTALRTLAAPPRATRPTPRPAEPGAPGDDAPAADSALPEPVRRETGALMRVNHVGEVCAQALYTAQALATRNAALRAHFLHAAREETDHLAWTRERIEALGTHPSWLNPFWYGGAFAIGLAAGAIGGDRASLGFVVETERQVEAHLAGHLERIPETDAASRAIVAQMMADEARHAEAARAAGAAELPAPIPALMRLAARVMTTVAHRI</sequence>
<feature type="binding site" evidence="9">
    <location>
        <position position="192"/>
    </location>
    <ligand>
        <name>Fe cation</name>
        <dbReference type="ChEBI" id="CHEBI:24875"/>
        <label>1</label>
    </ligand>
</feature>
<evidence type="ECO:0000256" key="2">
    <source>
        <dbReference type="ARBA" id="ARBA00022475"/>
    </source>
</evidence>
<comment type="catalytic activity">
    <reaction evidence="9">
        <text>a 5-methoxy-2-methyl-3-(all-trans-polyprenyl)benzene-1,4-diol + AH2 + O2 = a 3-demethylubiquinol + A + H2O</text>
        <dbReference type="Rhea" id="RHEA:50908"/>
        <dbReference type="Rhea" id="RHEA-COMP:10859"/>
        <dbReference type="Rhea" id="RHEA-COMP:10914"/>
        <dbReference type="ChEBI" id="CHEBI:13193"/>
        <dbReference type="ChEBI" id="CHEBI:15377"/>
        <dbReference type="ChEBI" id="CHEBI:15379"/>
        <dbReference type="ChEBI" id="CHEBI:17499"/>
        <dbReference type="ChEBI" id="CHEBI:84167"/>
        <dbReference type="ChEBI" id="CHEBI:84422"/>
        <dbReference type="EC" id="1.14.99.60"/>
    </reaction>
</comment>
<dbReference type="RefSeq" id="WP_124220892.1">
    <property type="nucleotide sequence ID" value="NZ_RKQL01000001.1"/>
</dbReference>
<evidence type="ECO:0000256" key="1">
    <source>
        <dbReference type="ARBA" id="ARBA00004749"/>
    </source>
</evidence>
<dbReference type="OrthoDB" id="5192789at2"/>
<proteinExistence type="inferred from homology"/>
<gene>
    <name evidence="9" type="primary">coq7</name>
    <name evidence="11" type="ORF">EDC62_0914</name>
</gene>
<accession>A0A3N4UST6</accession>
<evidence type="ECO:0000256" key="10">
    <source>
        <dbReference type="SAM" id="MobiDB-lite"/>
    </source>
</evidence>
<dbReference type="CDD" id="cd01042">
    <property type="entry name" value="DMQH"/>
    <property type="match status" value="1"/>
</dbReference>
<evidence type="ECO:0000256" key="8">
    <source>
        <dbReference type="ARBA" id="ARBA00023136"/>
    </source>
</evidence>
<feature type="binding site" evidence="9">
    <location>
        <position position="160"/>
    </location>
    <ligand>
        <name>Fe cation</name>
        <dbReference type="ChEBI" id="CHEBI:24875"/>
        <label>2</label>
    </ligand>
</feature>
<dbReference type="InterPro" id="IPR011566">
    <property type="entry name" value="Ubq_synth_Coq7"/>
</dbReference>
<dbReference type="NCBIfam" id="NF033656">
    <property type="entry name" value="DMQ_monoox_COQ7"/>
    <property type="match status" value="1"/>
</dbReference>
<dbReference type="Proteomes" id="UP000272193">
    <property type="component" value="Unassembled WGS sequence"/>
</dbReference>
<keyword evidence="11" id="KW-0830">Ubiquinone</keyword>
<dbReference type="PANTHER" id="PTHR11237">
    <property type="entry name" value="COENZYME Q10 BIOSYNTHESIS PROTEIN 7"/>
    <property type="match status" value="1"/>
</dbReference>
<dbReference type="HAMAP" id="MF_01658">
    <property type="entry name" value="COQ7"/>
    <property type="match status" value="1"/>
</dbReference>
<keyword evidence="12" id="KW-1185">Reference proteome</keyword>
<keyword evidence="4 9" id="KW-0479">Metal-binding</keyword>
<keyword evidence="3 9" id="KW-0831">Ubiquinone biosynthesis</keyword>
<keyword evidence="6 9" id="KW-0408">Iron</keyword>
<evidence type="ECO:0000256" key="4">
    <source>
        <dbReference type="ARBA" id="ARBA00022723"/>
    </source>
</evidence>
<feature type="binding site" evidence="9">
    <location>
        <position position="195"/>
    </location>
    <ligand>
        <name>Fe cation</name>
        <dbReference type="ChEBI" id="CHEBI:24875"/>
        <label>2</label>
    </ligand>
</feature>
<dbReference type="InterPro" id="IPR047809">
    <property type="entry name" value="COQ7_proteobact"/>
</dbReference>
<evidence type="ECO:0000313" key="11">
    <source>
        <dbReference type="EMBL" id="RPE73203.1"/>
    </source>
</evidence>
<comment type="similarity">
    <text evidence="9">Belongs to the COQ7 family.</text>
</comment>
<evidence type="ECO:0000256" key="7">
    <source>
        <dbReference type="ARBA" id="ARBA00023033"/>
    </source>
</evidence>
<dbReference type="EMBL" id="RKQL01000001">
    <property type="protein sequence ID" value="RPE73203.1"/>
    <property type="molecule type" value="Genomic_DNA"/>
</dbReference>
<dbReference type="EC" id="1.14.99.60" evidence="9"/>
<name>A0A3N4UST6_9BURK</name>
<dbReference type="SUPFAM" id="SSF47240">
    <property type="entry name" value="Ferritin-like"/>
    <property type="match status" value="1"/>
</dbReference>
<dbReference type="InterPro" id="IPR009078">
    <property type="entry name" value="Ferritin-like_SF"/>
</dbReference>
<dbReference type="InterPro" id="IPR012347">
    <property type="entry name" value="Ferritin-like"/>
</dbReference>
<feature type="binding site" evidence="9">
    <location>
        <position position="107"/>
    </location>
    <ligand>
        <name>Fe cation</name>
        <dbReference type="ChEBI" id="CHEBI:24875"/>
        <label>1</label>
    </ligand>
</feature>
<keyword evidence="2 9" id="KW-1003">Cell membrane</keyword>